<feature type="compositionally biased region" description="Low complexity" evidence="6">
    <location>
        <begin position="244"/>
        <end position="254"/>
    </location>
</feature>
<feature type="compositionally biased region" description="Basic and acidic residues" evidence="6">
    <location>
        <begin position="382"/>
        <end position="399"/>
    </location>
</feature>
<feature type="compositionally biased region" description="Polar residues" evidence="6">
    <location>
        <begin position="401"/>
        <end position="441"/>
    </location>
</feature>
<sequence length="842" mass="95148">MAKKKNPTVFMDVSIDGDPVERMVFELFYDVAPKTAENFRALCTGERGVGPNTGKSLHYRGSFFHQIVKGSIARGGDFVKQNGTGGESIYGSKFPEESPRLKHDAPGFLSMAVADRDTLGSHFIITFKADHHLDRKHVVFGKLVLGHDVLKKIEDVGDEEGLPSGTVKIINCGEHNADGKKINKSKMGRDGSLETNSHEVMHKGRNKQFSRDRRKRRKNYSSESDSSSDSDMKSSESDSDSESDVSSSSYTSSSSDDRRRGRKRYRKDKHRRGKRIDKHRDKRRRKQEKRSKHRSRREIACNSDSDSDSMSDNSSDGRSCGAQPKNEKRKDHSRSHAHSLVVEKELPPMHLKKREKLDMLEEEEFPKENGQRHRNGTGTNYRSDKREGRQPDVMDDKLGKSRSQSMSPKQIMRNSMSISPMNGNQSPSISPKSRLSRSPSGCRSPYPPLQRSLSRSPIRSISRTPNIRSISRSPVRGKKGRNVSACPVRTHNHRTVSRSPVRSHNHRSVSGNPVRTRNHRSVGRSPGRTHKHRSARRSPMRTLDHRSVSRSPVRSRGHRSVSASPVRSLSRRSSPRALSQRSISRSPVRTSVSRSPVRSHGHRSFGASHVRSLSRSYWRSSPQAPSRRSISRSPVRASRKSISRSPVRSSARSLSRSSGRVPVRSISRSPVKVSRRGNHCCYSRSRNPVCRTRTPRGRSLSRSVSPDASPKRVRTGRGFSERYSYARRYRTPSRSPVRSYRYNGRFDRDRFRSRSRTPSISSSPQYRAQRYSLSPVRSRSPVDMYRPRVERSRTLSRSRNPSRSVESQSPRNASRSRSSSGSPDGKKGLVSYGGASPDSSQR</sequence>
<feature type="compositionally biased region" description="Low complexity" evidence="6">
    <location>
        <begin position="575"/>
        <end position="596"/>
    </location>
</feature>
<evidence type="ECO:0000259" key="7">
    <source>
        <dbReference type="PROSITE" id="PS50072"/>
    </source>
</evidence>
<feature type="compositionally biased region" description="Low complexity" evidence="6">
    <location>
        <begin position="643"/>
        <end position="660"/>
    </location>
</feature>
<dbReference type="Pfam" id="PF00160">
    <property type="entry name" value="Pro_isomerase"/>
    <property type="match status" value="1"/>
</dbReference>
<accession>A0ABD1L3K9</accession>
<evidence type="ECO:0000256" key="1">
    <source>
        <dbReference type="ARBA" id="ARBA00000971"/>
    </source>
</evidence>
<dbReference type="PRINTS" id="PR00153">
    <property type="entry name" value="CSAPPISMRASE"/>
</dbReference>
<feature type="region of interest" description="Disordered" evidence="6">
    <location>
        <begin position="176"/>
        <end position="842"/>
    </location>
</feature>
<feature type="compositionally biased region" description="Low complexity" evidence="6">
    <location>
        <begin position="449"/>
        <end position="474"/>
    </location>
</feature>
<dbReference type="AlphaFoldDB" id="A0ABD1L3K9"/>
<evidence type="ECO:0000256" key="6">
    <source>
        <dbReference type="SAM" id="MobiDB-lite"/>
    </source>
</evidence>
<feature type="compositionally biased region" description="Polar residues" evidence="6">
    <location>
        <begin position="795"/>
        <end position="806"/>
    </location>
</feature>
<keyword evidence="5" id="KW-0413">Isomerase</keyword>
<dbReference type="InterPro" id="IPR002130">
    <property type="entry name" value="Cyclophilin-type_PPIase_dom"/>
</dbReference>
<dbReference type="Gene3D" id="2.40.100.10">
    <property type="entry name" value="Cyclophilin-like"/>
    <property type="match status" value="1"/>
</dbReference>
<feature type="compositionally biased region" description="Basic residues" evidence="6">
    <location>
        <begin position="516"/>
        <end position="539"/>
    </location>
</feature>
<feature type="compositionally biased region" description="Basic and acidic residues" evidence="6">
    <location>
        <begin position="176"/>
        <end position="202"/>
    </location>
</feature>
<keyword evidence="9" id="KW-1185">Reference proteome</keyword>
<dbReference type="FunFam" id="2.40.100.10:FF:000022">
    <property type="entry name" value="Peptidyl-prolyl cis-trans isomerase CYP95"/>
    <property type="match status" value="1"/>
</dbReference>
<evidence type="ECO:0000313" key="9">
    <source>
        <dbReference type="Proteomes" id="UP001603857"/>
    </source>
</evidence>
<feature type="compositionally biased region" description="Low complexity" evidence="6">
    <location>
        <begin position="807"/>
        <end position="822"/>
    </location>
</feature>
<evidence type="ECO:0000256" key="2">
    <source>
        <dbReference type="ARBA" id="ARBA00007365"/>
    </source>
</evidence>
<name>A0ABD1L3K9_9FABA</name>
<dbReference type="SUPFAM" id="SSF50891">
    <property type="entry name" value="Cyclophilin-like"/>
    <property type="match status" value="1"/>
</dbReference>
<comment type="catalytic activity">
    <reaction evidence="1">
        <text>[protein]-peptidylproline (omega=180) = [protein]-peptidylproline (omega=0)</text>
        <dbReference type="Rhea" id="RHEA:16237"/>
        <dbReference type="Rhea" id="RHEA-COMP:10747"/>
        <dbReference type="Rhea" id="RHEA-COMP:10748"/>
        <dbReference type="ChEBI" id="CHEBI:83833"/>
        <dbReference type="ChEBI" id="CHEBI:83834"/>
        <dbReference type="EC" id="5.2.1.8"/>
    </reaction>
</comment>
<evidence type="ECO:0000256" key="5">
    <source>
        <dbReference type="ARBA" id="ARBA00023235"/>
    </source>
</evidence>
<keyword evidence="4" id="KW-0697">Rotamase</keyword>
<feature type="domain" description="PPIase cyclophilin-type" evidence="7">
    <location>
        <begin position="10"/>
        <end position="174"/>
    </location>
</feature>
<feature type="compositionally biased region" description="Low complexity" evidence="6">
    <location>
        <begin position="619"/>
        <end position="636"/>
    </location>
</feature>
<dbReference type="EMBL" id="JBGMDY010000011">
    <property type="protein sequence ID" value="KAL2318096.1"/>
    <property type="molecule type" value="Genomic_DNA"/>
</dbReference>
<dbReference type="PANTHER" id="PTHR11071:SF561">
    <property type="entry name" value="PEPTIDYL-PROLYL CIS-TRANS ISOMERASE D-RELATED"/>
    <property type="match status" value="1"/>
</dbReference>
<dbReference type="EC" id="5.2.1.8" evidence="3"/>
<dbReference type="PANTHER" id="PTHR11071">
    <property type="entry name" value="PEPTIDYL-PROLYL CIS-TRANS ISOMERASE"/>
    <property type="match status" value="1"/>
</dbReference>
<protein>
    <recommendedName>
        <fullName evidence="3">peptidylprolyl isomerase</fullName>
        <ecNumber evidence="3">5.2.1.8</ecNumber>
    </recommendedName>
</protein>
<evidence type="ECO:0000256" key="4">
    <source>
        <dbReference type="ARBA" id="ARBA00023110"/>
    </source>
</evidence>
<comment type="similarity">
    <text evidence="2">Belongs to the cyclophilin-type PPIase family.</text>
</comment>
<dbReference type="GO" id="GO:0003755">
    <property type="term" value="F:peptidyl-prolyl cis-trans isomerase activity"/>
    <property type="evidence" value="ECO:0007669"/>
    <property type="project" value="UniProtKB-KW"/>
</dbReference>
<feature type="compositionally biased region" description="Low complexity" evidence="6">
    <location>
        <begin position="302"/>
        <end position="316"/>
    </location>
</feature>
<dbReference type="PROSITE" id="PS50072">
    <property type="entry name" value="CSA_PPIASE_2"/>
    <property type="match status" value="1"/>
</dbReference>
<organism evidence="8 9">
    <name type="scientific">Flemingia macrophylla</name>
    <dbReference type="NCBI Taxonomy" id="520843"/>
    <lineage>
        <taxon>Eukaryota</taxon>
        <taxon>Viridiplantae</taxon>
        <taxon>Streptophyta</taxon>
        <taxon>Embryophyta</taxon>
        <taxon>Tracheophyta</taxon>
        <taxon>Spermatophyta</taxon>
        <taxon>Magnoliopsida</taxon>
        <taxon>eudicotyledons</taxon>
        <taxon>Gunneridae</taxon>
        <taxon>Pentapetalae</taxon>
        <taxon>rosids</taxon>
        <taxon>fabids</taxon>
        <taxon>Fabales</taxon>
        <taxon>Fabaceae</taxon>
        <taxon>Papilionoideae</taxon>
        <taxon>50 kb inversion clade</taxon>
        <taxon>NPAAA clade</taxon>
        <taxon>indigoferoid/millettioid clade</taxon>
        <taxon>Phaseoleae</taxon>
        <taxon>Flemingia</taxon>
    </lineage>
</organism>
<dbReference type="InterPro" id="IPR029000">
    <property type="entry name" value="Cyclophilin-like_dom_sf"/>
</dbReference>
<feature type="compositionally biased region" description="Basic residues" evidence="6">
    <location>
        <begin position="260"/>
        <end position="296"/>
    </location>
</feature>
<evidence type="ECO:0000256" key="3">
    <source>
        <dbReference type="ARBA" id="ARBA00013194"/>
    </source>
</evidence>
<dbReference type="Proteomes" id="UP001603857">
    <property type="component" value="Unassembled WGS sequence"/>
</dbReference>
<comment type="caution">
    <text evidence="8">The sequence shown here is derived from an EMBL/GenBank/DDBJ whole genome shotgun (WGS) entry which is preliminary data.</text>
</comment>
<feature type="compositionally biased region" description="Basic residues" evidence="6">
    <location>
        <begin position="490"/>
        <end position="507"/>
    </location>
</feature>
<gene>
    <name evidence="8" type="ORF">Fmac_031972</name>
</gene>
<reference evidence="8 9" key="1">
    <citation type="submission" date="2024-08" db="EMBL/GenBank/DDBJ databases">
        <title>Insights into the chromosomal genome structure of Flemingia macrophylla.</title>
        <authorList>
            <person name="Ding Y."/>
            <person name="Zhao Y."/>
            <person name="Bi W."/>
            <person name="Wu M."/>
            <person name="Zhao G."/>
            <person name="Gong Y."/>
            <person name="Li W."/>
            <person name="Zhang P."/>
        </authorList>
    </citation>
    <scope>NUCLEOTIDE SEQUENCE [LARGE SCALE GENOMIC DNA]</scope>
    <source>
        <strain evidence="8">DYQJB</strain>
        <tissue evidence="8">Leaf</tissue>
    </source>
</reference>
<feature type="compositionally biased region" description="Basic residues" evidence="6">
    <location>
        <begin position="203"/>
        <end position="219"/>
    </location>
</feature>
<evidence type="ECO:0000313" key="8">
    <source>
        <dbReference type="EMBL" id="KAL2318096.1"/>
    </source>
</evidence>
<proteinExistence type="inferred from homology"/>